<dbReference type="AlphaFoldDB" id="A0A6G9YRW2"/>
<protein>
    <submittedName>
        <fullName evidence="1">Uncharacterized protein</fullName>
    </submittedName>
</protein>
<name>A0A6G9YRW2_9NOCA</name>
<dbReference type="Proteomes" id="UP000503540">
    <property type="component" value="Chromosome"/>
</dbReference>
<dbReference type="RefSeq" id="WP_167477938.1">
    <property type="nucleotide sequence ID" value="NZ_CP046172.1"/>
</dbReference>
<dbReference type="EMBL" id="CP046172">
    <property type="protein sequence ID" value="QIS15746.1"/>
    <property type="molecule type" value="Genomic_DNA"/>
</dbReference>
<proteinExistence type="predicted"/>
<accession>A0A6G9YRW2</accession>
<reference evidence="1 2" key="1">
    <citation type="journal article" date="2019" name="ACS Chem. Biol.">
        <title>Identification and Mobilization of a Cryptic Antibiotic Biosynthesis Gene Locus from a Human-Pathogenic Nocardia Isolate.</title>
        <authorList>
            <person name="Herisse M."/>
            <person name="Ishida K."/>
            <person name="Porter J.L."/>
            <person name="Howden B."/>
            <person name="Hertweck C."/>
            <person name="Stinear T.P."/>
            <person name="Pidot S.J."/>
        </authorList>
    </citation>
    <scope>NUCLEOTIDE SEQUENCE [LARGE SCALE GENOMIC DNA]</scope>
    <source>
        <strain evidence="1 2">AUSMDU00012717</strain>
    </source>
</reference>
<gene>
    <name evidence="1" type="ORF">F5544_39640</name>
</gene>
<dbReference type="KEGG" id="nah:F5544_39640"/>
<evidence type="ECO:0000313" key="2">
    <source>
        <dbReference type="Proteomes" id="UP000503540"/>
    </source>
</evidence>
<keyword evidence="2" id="KW-1185">Reference proteome</keyword>
<evidence type="ECO:0000313" key="1">
    <source>
        <dbReference type="EMBL" id="QIS15746.1"/>
    </source>
</evidence>
<sequence length="58" mass="6278">MPLYLERPVAMVAVALARVLGSVRPSPHGFAWLPVVLVAELVLGAVREEPCAARRADR</sequence>
<organism evidence="1 2">
    <name type="scientific">Nocardia arthritidis</name>
    <dbReference type="NCBI Taxonomy" id="228602"/>
    <lineage>
        <taxon>Bacteria</taxon>
        <taxon>Bacillati</taxon>
        <taxon>Actinomycetota</taxon>
        <taxon>Actinomycetes</taxon>
        <taxon>Mycobacteriales</taxon>
        <taxon>Nocardiaceae</taxon>
        <taxon>Nocardia</taxon>
    </lineage>
</organism>